<evidence type="ECO:0000313" key="2">
    <source>
        <dbReference type="Proteomes" id="UP000799324"/>
    </source>
</evidence>
<keyword evidence="2" id="KW-1185">Reference proteome</keyword>
<gene>
    <name evidence="1" type="ORF">K491DRAFT_692028</name>
</gene>
<sequence>MARRLSILDLPVQVRELICEYAGFTGFTEDLNYANLSIHHKNEYFGYESVRTHSCFHDPCCDIVRREDYHTLEEYWECGDNCSYETVERSDPTASCRTEACAMSLLCEQSCGDYFRDGETHPELFRIMMQRNHLRICQGSPGGLKSFFGIMSRWAELHAEAARLQVDLKTYMTQKRYAALAKYCDSGTATMSGVDPSVWARPYDDFTMTRNVLQQVGTLTVRLDGEPPESISLLHGWLRLNQLIPYNLHSRYGKSAMKQWVRLLDGLAFCISPNSLTLYVIVNAPNVETATAILKPLERLPTLKGCGLFLNVRSDQELLNLARTTVKRLTTPGTPKDAEPFRYLDLPQELRFRVLEYSDLISKVDLEWKPPLSTVNAGKDERHYKQKGDACSCRKDLGTLFELKGHIDGCALKPEDDDYVKERMDAWREDIRRFEHCTSGHCYDSPPYGNEPWICKKDYRGFCVCYLNCTHSAYTNTIARARTGPHALFLVSRQVRQDAIPVFFRRNRFVITPLRAAPLRFLGPMKRHLREPNKVAFRVRRAELSAFVTVMPPGALGRIRYLEWALPHIPQKAAFNDYLDTIDVMVQTMNLSQLTLVINLRGAEALYMEDLGRRWDVRELNKTPEYDTLLRPLRRLVGLKNCWIYLLRLEPVRNSMSIEHWACRFDYDEMRYEKNIVGPDYDSQRNGKPWIERYERALTLEPCVGRYGHFWSHV</sequence>
<evidence type="ECO:0000313" key="1">
    <source>
        <dbReference type="EMBL" id="KAF2656467.1"/>
    </source>
</evidence>
<dbReference type="AlphaFoldDB" id="A0A6A6TAX5"/>
<protein>
    <submittedName>
        <fullName evidence="1">Uncharacterized protein</fullName>
    </submittedName>
</protein>
<dbReference type="Proteomes" id="UP000799324">
    <property type="component" value="Unassembled WGS sequence"/>
</dbReference>
<reference evidence="1" key="1">
    <citation type="journal article" date="2020" name="Stud. Mycol.">
        <title>101 Dothideomycetes genomes: a test case for predicting lifestyles and emergence of pathogens.</title>
        <authorList>
            <person name="Haridas S."/>
            <person name="Albert R."/>
            <person name="Binder M."/>
            <person name="Bloem J."/>
            <person name="Labutti K."/>
            <person name="Salamov A."/>
            <person name="Andreopoulos B."/>
            <person name="Baker S."/>
            <person name="Barry K."/>
            <person name="Bills G."/>
            <person name="Bluhm B."/>
            <person name="Cannon C."/>
            <person name="Castanera R."/>
            <person name="Culley D."/>
            <person name="Daum C."/>
            <person name="Ezra D."/>
            <person name="Gonzalez J."/>
            <person name="Henrissat B."/>
            <person name="Kuo A."/>
            <person name="Liang C."/>
            <person name="Lipzen A."/>
            <person name="Lutzoni F."/>
            <person name="Magnuson J."/>
            <person name="Mondo S."/>
            <person name="Nolan M."/>
            <person name="Ohm R."/>
            <person name="Pangilinan J."/>
            <person name="Park H.-J."/>
            <person name="Ramirez L."/>
            <person name="Alfaro M."/>
            <person name="Sun H."/>
            <person name="Tritt A."/>
            <person name="Yoshinaga Y."/>
            <person name="Zwiers L.-H."/>
            <person name="Turgeon B."/>
            <person name="Goodwin S."/>
            <person name="Spatafora J."/>
            <person name="Crous P."/>
            <person name="Grigoriev I."/>
        </authorList>
    </citation>
    <scope>NUCLEOTIDE SEQUENCE</scope>
    <source>
        <strain evidence="1">CBS 122681</strain>
    </source>
</reference>
<dbReference type="EMBL" id="MU004336">
    <property type="protein sequence ID" value="KAF2656467.1"/>
    <property type="molecule type" value="Genomic_DNA"/>
</dbReference>
<dbReference type="OrthoDB" id="2099276at2759"/>
<organism evidence="1 2">
    <name type="scientific">Lophiostoma macrostomum CBS 122681</name>
    <dbReference type="NCBI Taxonomy" id="1314788"/>
    <lineage>
        <taxon>Eukaryota</taxon>
        <taxon>Fungi</taxon>
        <taxon>Dikarya</taxon>
        <taxon>Ascomycota</taxon>
        <taxon>Pezizomycotina</taxon>
        <taxon>Dothideomycetes</taxon>
        <taxon>Pleosporomycetidae</taxon>
        <taxon>Pleosporales</taxon>
        <taxon>Lophiostomataceae</taxon>
        <taxon>Lophiostoma</taxon>
    </lineage>
</organism>
<name>A0A6A6TAX5_9PLEO</name>
<proteinExistence type="predicted"/>
<dbReference type="PANTHER" id="PTHR42085">
    <property type="entry name" value="F-BOX DOMAIN-CONTAINING PROTEIN"/>
    <property type="match status" value="1"/>
</dbReference>
<accession>A0A6A6TAX5</accession>
<dbReference type="PANTHER" id="PTHR42085:SF2">
    <property type="entry name" value="F-BOX DOMAIN-CONTAINING PROTEIN"/>
    <property type="match status" value="1"/>
</dbReference>
<dbReference type="InterPro" id="IPR038883">
    <property type="entry name" value="AN11006-like"/>
</dbReference>